<reference evidence="2" key="1">
    <citation type="submission" date="2016-03" db="EMBL/GenBank/DDBJ databases">
        <title>Draft genome sequence of Rosellinia necatrix.</title>
        <authorList>
            <person name="Kanematsu S."/>
        </authorList>
    </citation>
    <scope>NUCLEOTIDE SEQUENCE [LARGE SCALE GENOMIC DNA]</scope>
    <source>
        <strain evidence="2">W97</strain>
    </source>
</reference>
<gene>
    <name evidence="2" type="ORF">SAMD00023353_0302810</name>
</gene>
<name>A0A1W2TDS3_ROSNE</name>
<proteinExistence type="predicted"/>
<feature type="region of interest" description="Disordered" evidence="1">
    <location>
        <begin position="169"/>
        <end position="197"/>
    </location>
</feature>
<evidence type="ECO:0000256" key="1">
    <source>
        <dbReference type="SAM" id="MobiDB-lite"/>
    </source>
</evidence>
<evidence type="ECO:0000313" key="3">
    <source>
        <dbReference type="Proteomes" id="UP000054516"/>
    </source>
</evidence>
<feature type="compositionally biased region" description="Acidic residues" evidence="1">
    <location>
        <begin position="225"/>
        <end position="234"/>
    </location>
</feature>
<evidence type="ECO:0000313" key="2">
    <source>
        <dbReference type="EMBL" id="GAP86148.2"/>
    </source>
</evidence>
<feature type="region of interest" description="Disordered" evidence="1">
    <location>
        <begin position="215"/>
        <end position="248"/>
    </location>
</feature>
<organism evidence="2">
    <name type="scientific">Rosellinia necatrix</name>
    <name type="common">White root-rot fungus</name>
    <dbReference type="NCBI Taxonomy" id="77044"/>
    <lineage>
        <taxon>Eukaryota</taxon>
        <taxon>Fungi</taxon>
        <taxon>Dikarya</taxon>
        <taxon>Ascomycota</taxon>
        <taxon>Pezizomycotina</taxon>
        <taxon>Sordariomycetes</taxon>
        <taxon>Xylariomycetidae</taxon>
        <taxon>Xylariales</taxon>
        <taxon>Xylariaceae</taxon>
        <taxon>Rosellinia</taxon>
    </lineage>
</organism>
<dbReference type="EMBL" id="DF977448">
    <property type="protein sequence ID" value="GAP86148.2"/>
    <property type="molecule type" value="Genomic_DNA"/>
</dbReference>
<protein>
    <submittedName>
        <fullName evidence="2">Uncharacterized protein</fullName>
    </submittedName>
</protein>
<dbReference type="OrthoDB" id="4773294at2759"/>
<dbReference type="AlphaFoldDB" id="A0A1W2TDS3"/>
<feature type="region of interest" description="Disordered" evidence="1">
    <location>
        <begin position="63"/>
        <end position="96"/>
    </location>
</feature>
<accession>A0A1W2TDS3</accession>
<sequence>MIPSSEPSRLTRRDAKFDRIEIWRNEVAASPICCVCSAPSSASARSPTAGLYKSLVKLASSLTTDREEDPAVPSTTSASDGSNSSHARERRRSRDCTTCASPLDGVAYKRLGADGSGLVRARDVSAPSLASINCLEAGGKAKGGKKSLLKKVSQVFRRAKWLEWSQSNKSTELADTQQTTQTTHPNTLDDPITTTAGPCSRIAQRPVGTEMYHSLRPGTGSGDVAGDDGEDEIVDAVSDGDDKKPKVGIDESAARLRRAQKLLNMGH</sequence>
<dbReference type="Proteomes" id="UP000054516">
    <property type="component" value="Unassembled WGS sequence"/>
</dbReference>
<keyword evidence="3" id="KW-1185">Reference proteome</keyword>
<feature type="compositionally biased region" description="Low complexity" evidence="1">
    <location>
        <begin position="74"/>
        <end position="85"/>
    </location>
</feature>